<dbReference type="InterPro" id="IPR023165">
    <property type="entry name" value="rRNA_Ade_diMease-like_C"/>
</dbReference>
<dbReference type="Gene3D" id="1.10.8.100">
    <property type="entry name" value="Ribosomal RNA adenine dimethylase-like, domain 2"/>
    <property type="match status" value="1"/>
</dbReference>
<keyword evidence="3 11" id="KW-0489">Methyltransferase</keyword>
<dbReference type="PANTHER" id="PTHR11727:SF17">
    <property type="entry name" value="DIMETHYLADENOSINE TRANSFERASE 1, MITOCHONDRIAL"/>
    <property type="match status" value="1"/>
</dbReference>
<dbReference type="GO" id="GO:0000179">
    <property type="term" value="F:rRNA (adenine-N6,N6-)-dimethyltransferase activity"/>
    <property type="evidence" value="ECO:0007669"/>
    <property type="project" value="UniProtKB-UniRule"/>
</dbReference>
<dbReference type="FunFam" id="3.40.50.150:FF:000109">
    <property type="entry name" value="rRNA adenine N(6)-methyltransferase"/>
    <property type="match status" value="1"/>
</dbReference>
<dbReference type="NCBIfam" id="TIGR00755">
    <property type="entry name" value="ksgA"/>
    <property type="match status" value="1"/>
</dbReference>
<keyword evidence="10" id="KW-0804">Transcription</keyword>
<feature type="domain" description="Ribosomal RNA adenine methylase transferase N-terminal" evidence="13">
    <location>
        <begin position="40"/>
        <end position="231"/>
    </location>
</feature>
<feature type="binding site" evidence="11">
    <location>
        <position position="138"/>
    </location>
    <ligand>
        <name>S-adenosyl-L-methionine</name>
        <dbReference type="ChEBI" id="CHEBI:59789"/>
    </ligand>
</feature>
<feature type="binding site" evidence="11">
    <location>
        <position position="33"/>
    </location>
    <ligand>
        <name>S-adenosyl-L-methionine</name>
        <dbReference type="ChEBI" id="CHEBI:59789"/>
    </ligand>
</feature>
<evidence type="ECO:0000256" key="7">
    <source>
        <dbReference type="ARBA" id="ARBA00022946"/>
    </source>
</evidence>
<feature type="binding site" evidence="11">
    <location>
        <position position="35"/>
    </location>
    <ligand>
        <name>S-adenosyl-L-methionine</name>
        <dbReference type="ChEBI" id="CHEBI:59789"/>
    </ligand>
</feature>
<dbReference type="Gene3D" id="3.40.50.150">
    <property type="entry name" value="Vaccinia Virus protein VP39"/>
    <property type="match status" value="1"/>
</dbReference>
<dbReference type="GO" id="GO:0034246">
    <property type="term" value="F:mitochondrial transcription factor activity"/>
    <property type="evidence" value="ECO:0007669"/>
    <property type="project" value="TreeGrafter"/>
</dbReference>
<evidence type="ECO:0000256" key="11">
    <source>
        <dbReference type="PROSITE-ProRule" id="PRU01026"/>
    </source>
</evidence>
<dbReference type="SMART" id="SM00650">
    <property type="entry name" value="rADc"/>
    <property type="match status" value="1"/>
</dbReference>
<organism evidence="14 15">
    <name type="scientific">Patella caerulea</name>
    <name type="common">Rayed Mediterranean limpet</name>
    <dbReference type="NCBI Taxonomy" id="87958"/>
    <lineage>
        <taxon>Eukaryota</taxon>
        <taxon>Metazoa</taxon>
        <taxon>Spiralia</taxon>
        <taxon>Lophotrochozoa</taxon>
        <taxon>Mollusca</taxon>
        <taxon>Gastropoda</taxon>
        <taxon>Patellogastropoda</taxon>
        <taxon>Patelloidea</taxon>
        <taxon>Patellidae</taxon>
        <taxon>Patella</taxon>
    </lineage>
</organism>
<evidence type="ECO:0000256" key="12">
    <source>
        <dbReference type="RuleBase" id="RU362106"/>
    </source>
</evidence>
<keyword evidence="5 11" id="KW-0949">S-adenosyl-L-methionine</keyword>
<dbReference type="Proteomes" id="UP001347796">
    <property type="component" value="Unassembled WGS sequence"/>
</dbReference>
<sequence length="357" mass="40978">MAGVRLTRLPPLPTISEIIRIYRLQAKKKLSQNFLLDMNLNRKLVKKAGKLKDNLVIEVGPGPGGITRAILEKDIHSLVAIEKDRRFLPGLQLLADAADKEMRITQGDIMDFNLETLIPDEFKKPWEANPPNIHIIGNLPFNVSTPLIIKWLQAISEKNGAWKYGRTPLTLTFQKEVADRMVSPILTDHRCRLSVMCQHLCDVSLQFVIPGKAFTPQPKVDVGVVKFTPLIKPLIDLPFKLVEKLIRHIFQYRQKKCKHGAATLFPMNQQDLVTELFDRSGVSPDSRSFMITMEEFNRLCQVYNDICDRHPDIFMYNFRSAENAKAIRQKNHLQVVQFEKQILYGDPSDFNKDFCID</sequence>
<feature type="binding site" evidence="11">
    <location>
        <position position="82"/>
    </location>
    <ligand>
        <name>S-adenosyl-L-methionine</name>
        <dbReference type="ChEBI" id="CHEBI:59789"/>
    </ligand>
</feature>
<reference evidence="14 15" key="1">
    <citation type="submission" date="2024-01" db="EMBL/GenBank/DDBJ databases">
        <title>The genome of the rayed Mediterranean limpet Patella caerulea (Linnaeus, 1758).</title>
        <authorList>
            <person name="Anh-Thu Weber A."/>
            <person name="Halstead-Nussloch G."/>
        </authorList>
    </citation>
    <scope>NUCLEOTIDE SEQUENCE [LARGE SCALE GENOMIC DNA]</scope>
    <source>
        <strain evidence="14">AATW-2023a</strain>
        <tissue evidence="14">Whole specimen</tissue>
    </source>
</reference>
<dbReference type="PROSITE" id="PS01131">
    <property type="entry name" value="RRNA_A_DIMETH"/>
    <property type="match status" value="1"/>
</dbReference>
<dbReference type="Pfam" id="PF00398">
    <property type="entry name" value="RrnaAD"/>
    <property type="match status" value="1"/>
</dbReference>
<keyword evidence="9" id="KW-0496">Mitochondrion</keyword>
<evidence type="ECO:0000256" key="8">
    <source>
        <dbReference type="ARBA" id="ARBA00023015"/>
    </source>
</evidence>
<dbReference type="GO" id="GO:0005759">
    <property type="term" value="C:mitochondrial matrix"/>
    <property type="evidence" value="ECO:0007669"/>
    <property type="project" value="TreeGrafter"/>
</dbReference>
<keyword evidence="7" id="KW-0809">Transit peptide</keyword>
<feature type="binding site" evidence="11">
    <location>
        <position position="108"/>
    </location>
    <ligand>
        <name>S-adenosyl-L-methionine</name>
        <dbReference type="ChEBI" id="CHEBI:59789"/>
    </ligand>
</feature>
<dbReference type="EC" id="2.1.1.-" evidence="12"/>
<dbReference type="InterPro" id="IPR020596">
    <property type="entry name" value="rRNA_Ade_Mease_Trfase_CS"/>
</dbReference>
<dbReference type="InterPro" id="IPR011530">
    <property type="entry name" value="rRNA_adenine_dimethylase"/>
</dbReference>
<dbReference type="InterPro" id="IPR029063">
    <property type="entry name" value="SAM-dependent_MTases_sf"/>
</dbReference>
<evidence type="ECO:0000259" key="13">
    <source>
        <dbReference type="SMART" id="SM00650"/>
    </source>
</evidence>
<evidence type="ECO:0000256" key="4">
    <source>
        <dbReference type="ARBA" id="ARBA00022679"/>
    </source>
</evidence>
<dbReference type="GO" id="GO:0006391">
    <property type="term" value="P:transcription initiation at mitochondrial promoter"/>
    <property type="evidence" value="ECO:0007669"/>
    <property type="project" value="TreeGrafter"/>
</dbReference>
<evidence type="ECO:0000256" key="3">
    <source>
        <dbReference type="ARBA" id="ARBA00022603"/>
    </source>
</evidence>
<comment type="caution">
    <text evidence="14">The sequence shown here is derived from an EMBL/GenBank/DDBJ whole genome shotgun (WGS) entry which is preliminary data.</text>
</comment>
<dbReference type="CDD" id="cd02440">
    <property type="entry name" value="AdoMet_MTases"/>
    <property type="match status" value="1"/>
</dbReference>
<evidence type="ECO:0000313" key="14">
    <source>
        <dbReference type="EMBL" id="KAK6179394.1"/>
    </source>
</evidence>
<keyword evidence="15" id="KW-1185">Reference proteome</keyword>
<dbReference type="FunFam" id="1.10.8.100:FF:000006">
    <property type="entry name" value="rRNA adenine N(6)-methyltransferase"/>
    <property type="match status" value="1"/>
</dbReference>
<keyword evidence="4 11" id="KW-0808">Transferase</keyword>
<keyword evidence="2 12" id="KW-0698">rRNA processing</keyword>
<keyword evidence="8" id="KW-0805">Transcription regulation</keyword>
<evidence type="ECO:0000256" key="10">
    <source>
        <dbReference type="ARBA" id="ARBA00023163"/>
    </source>
</evidence>
<comment type="similarity">
    <text evidence="11 12">Belongs to the class I-like SAM-binding methyltransferase superfamily. rRNA adenine N(6)-methyltransferase family.</text>
</comment>
<evidence type="ECO:0000256" key="2">
    <source>
        <dbReference type="ARBA" id="ARBA00022552"/>
    </source>
</evidence>
<feature type="binding site" evidence="11">
    <location>
        <position position="60"/>
    </location>
    <ligand>
        <name>S-adenosyl-L-methionine</name>
        <dbReference type="ChEBI" id="CHEBI:59789"/>
    </ligand>
</feature>
<comment type="subcellular location">
    <subcellularLocation>
        <location evidence="1">Mitochondrion</location>
    </subcellularLocation>
</comment>
<accession>A0AAN8JP10</accession>
<keyword evidence="6 11" id="KW-0694">RNA-binding</keyword>
<dbReference type="SUPFAM" id="SSF53335">
    <property type="entry name" value="S-adenosyl-L-methionine-dependent methyltransferases"/>
    <property type="match status" value="1"/>
</dbReference>
<evidence type="ECO:0000256" key="9">
    <source>
        <dbReference type="ARBA" id="ARBA00023128"/>
    </source>
</evidence>
<gene>
    <name evidence="14" type="ORF">SNE40_011766</name>
</gene>
<proteinExistence type="inferred from homology"/>
<dbReference type="InterPro" id="IPR020598">
    <property type="entry name" value="rRNA_Ade_methylase_Trfase_N"/>
</dbReference>
<dbReference type="AlphaFoldDB" id="A0AAN8JP10"/>
<dbReference type="PANTHER" id="PTHR11727">
    <property type="entry name" value="DIMETHYLADENOSINE TRANSFERASE"/>
    <property type="match status" value="1"/>
</dbReference>
<protein>
    <recommendedName>
        <fullName evidence="12">rRNA adenine N(6)-methyltransferase</fullName>
        <ecNumber evidence="12">2.1.1.-</ecNumber>
    </recommendedName>
</protein>
<evidence type="ECO:0000313" key="15">
    <source>
        <dbReference type="Proteomes" id="UP001347796"/>
    </source>
</evidence>
<evidence type="ECO:0000256" key="5">
    <source>
        <dbReference type="ARBA" id="ARBA00022691"/>
    </source>
</evidence>
<dbReference type="PROSITE" id="PS51689">
    <property type="entry name" value="SAM_RNA_A_N6_MT"/>
    <property type="match status" value="1"/>
</dbReference>
<evidence type="ECO:0000256" key="1">
    <source>
        <dbReference type="ARBA" id="ARBA00004173"/>
    </source>
</evidence>
<dbReference type="InterPro" id="IPR001737">
    <property type="entry name" value="KsgA/Erm"/>
</dbReference>
<dbReference type="EMBL" id="JAZGQO010000008">
    <property type="protein sequence ID" value="KAK6179394.1"/>
    <property type="molecule type" value="Genomic_DNA"/>
</dbReference>
<evidence type="ECO:0000256" key="6">
    <source>
        <dbReference type="ARBA" id="ARBA00022884"/>
    </source>
</evidence>
<dbReference type="GO" id="GO:0003723">
    <property type="term" value="F:RNA binding"/>
    <property type="evidence" value="ECO:0007669"/>
    <property type="project" value="UniProtKB-UniRule"/>
</dbReference>
<name>A0AAN8JP10_PATCE</name>